<comment type="subcellular location">
    <subcellularLocation>
        <location evidence="1">Membrane</location>
        <topology evidence="1">Single-pass membrane protein</topology>
    </subcellularLocation>
</comment>
<feature type="region of interest" description="Disordered" evidence="5">
    <location>
        <begin position="1"/>
        <end position="27"/>
    </location>
</feature>
<keyword evidence="3 6" id="KW-1133">Transmembrane helix</keyword>
<evidence type="ECO:0000313" key="8">
    <source>
        <dbReference type="Proteomes" id="UP000182977"/>
    </source>
</evidence>
<dbReference type="AlphaFoldDB" id="A0A1H2KMV8"/>
<protein>
    <recommendedName>
        <fullName evidence="9">Neutral zinc metallopeptidase</fullName>
    </recommendedName>
</protein>
<evidence type="ECO:0000256" key="1">
    <source>
        <dbReference type="ARBA" id="ARBA00004167"/>
    </source>
</evidence>
<keyword evidence="4 6" id="KW-0472">Membrane</keyword>
<dbReference type="Pfam" id="PF04228">
    <property type="entry name" value="Zn_peptidase"/>
    <property type="match status" value="1"/>
</dbReference>
<evidence type="ECO:0000256" key="3">
    <source>
        <dbReference type="ARBA" id="ARBA00022989"/>
    </source>
</evidence>
<gene>
    <name evidence="7" type="ORF">SAMN04488563_3996</name>
</gene>
<keyword evidence="8" id="KW-1185">Reference proteome</keyword>
<dbReference type="SUPFAM" id="SSF55486">
    <property type="entry name" value="Metalloproteases ('zincins'), catalytic domain"/>
    <property type="match status" value="1"/>
</dbReference>
<evidence type="ECO:0000256" key="4">
    <source>
        <dbReference type="ARBA" id="ARBA00023136"/>
    </source>
</evidence>
<dbReference type="PANTHER" id="PTHR30168:SF0">
    <property type="entry name" value="INNER MEMBRANE PROTEIN"/>
    <property type="match status" value="1"/>
</dbReference>
<evidence type="ECO:0008006" key="9">
    <source>
        <dbReference type="Google" id="ProtNLM"/>
    </source>
</evidence>
<dbReference type="InterPro" id="IPR007343">
    <property type="entry name" value="Uncharacterised_pept_Zn_put"/>
</dbReference>
<name>A0A1H2KMV8_9ACTN</name>
<keyword evidence="2 6" id="KW-0812">Transmembrane</keyword>
<dbReference type="OrthoDB" id="9774900at2"/>
<dbReference type="GO" id="GO:0016020">
    <property type="term" value="C:membrane"/>
    <property type="evidence" value="ECO:0007669"/>
    <property type="project" value="UniProtKB-SubCell"/>
</dbReference>
<evidence type="ECO:0000256" key="5">
    <source>
        <dbReference type="SAM" id="MobiDB-lite"/>
    </source>
</evidence>
<organism evidence="7 8">
    <name type="scientific">Jiangella alkaliphila</name>
    <dbReference type="NCBI Taxonomy" id="419479"/>
    <lineage>
        <taxon>Bacteria</taxon>
        <taxon>Bacillati</taxon>
        <taxon>Actinomycetota</taxon>
        <taxon>Actinomycetes</taxon>
        <taxon>Jiangellales</taxon>
        <taxon>Jiangellaceae</taxon>
        <taxon>Jiangella</taxon>
    </lineage>
</organism>
<evidence type="ECO:0000313" key="7">
    <source>
        <dbReference type="EMBL" id="SDU69676.1"/>
    </source>
</evidence>
<evidence type="ECO:0000256" key="6">
    <source>
        <dbReference type="SAM" id="Phobius"/>
    </source>
</evidence>
<dbReference type="Proteomes" id="UP000182977">
    <property type="component" value="Chromosome I"/>
</dbReference>
<dbReference type="RefSeq" id="WP_046769434.1">
    <property type="nucleotide sequence ID" value="NZ_KQ061233.1"/>
</dbReference>
<dbReference type="PANTHER" id="PTHR30168">
    <property type="entry name" value="PUTATIVE MEMBRANE PROTEIN YPFJ"/>
    <property type="match status" value="1"/>
</dbReference>
<reference evidence="8" key="1">
    <citation type="submission" date="2016-10" db="EMBL/GenBank/DDBJ databases">
        <authorList>
            <person name="Varghese N."/>
            <person name="Submissions S."/>
        </authorList>
    </citation>
    <scope>NUCLEOTIDE SEQUENCE [LARGE SCALE GENOMIC DNA]</scope>
    <source>
        <strain evidence="8">DSM 45079</strain>
    </source>
</reference>
<proteinExistence type="predicted"/>
<sequence length="300" mass="32323">MKFNRRARLDPSQVSDQRGRRPAGRTAAAGGGIGVVVLALIALLTGTNPADLLGGEGGDASGVQAEPGSEGELERECQVVADIDENPDCRFVLYVNSVQAFWEEYFAAAGQQYTPATTTFFTSSVTTRCGTASSQVGPFYCPGDQQIYLDLGFFDQLRTTYGGPSGQFAEAYVLAHEYGHHVQNLTGQMQRVRTQSGPDSDAVRLELQADCYAGMWAHRATTADDETGQPLITELTDQDIADALAAAETVGDDYIQERFQGTVTPESWTHGSSEQRQRWFTTGFQTGDVAACDTFAASSL</sequence>
<dbReference type="STRING" id="419479.SAMN04488563_3996"/>
<feature type="transmembrane region" description="Helical" evidence="6">
    <location>
        <begin position="27"/>
        <end position="46"/>
    </location>
</feature>
<dbReference type="EMBL" id="LT629791">
    <property type="protein sequence ID" value="SDU69676.1"/>
    <property type="molecule type" value="Genomic_DNA"/>
</dbReference>
<evidence type="ECO:0000256" key="2">
    <source>
        <dbReference type="ARBA" id="ARBA00022692"/>
    </source>
</evidence>
<accession>A0A1H2KMV8</accession>